<feature type="chain" id="PRO_5021246106" description="Outer membrane protein beta-barrel domain-containing protein" evidence="2">
    <location>
        <begin position="20"/>
        <end position="187"/>
    </location>
</feature>
<keyword evidence="1 2" id="KW-0732">Signal</keyword>
<dbReference type="Gene3D" id="2.40.160.20">
    <property type="match status" value="1"/>
</dbReference>
<dbReference type="SUPFAM" id="SSF56925">
    <property type="entry name" value="OMPA-like"/>
    <property type="match status" value="1"/>
</dbReference>
<keyword evidence="5" id="KW-1185">Reference proteome</keyword>
<dbReference type="OrthoDB" id="5862605at2"/>
<evidence type="ECO:0000256" key="2">
    <source>
        <dbReference type="SAM" id="SignalP"/>
    </source>
</evidence>
<evidence type="ECO:0000313" key="4">
    <source>
        <dbReference type="EMBL" id="GEA60505.1"/>
    </source>
</evidence>
<evidence type="ECO:0000259" key="3">
    <source>
        <dbReference type="Pfam" id="PF13505"/>
    </source>
</evidence>
<sequence length="187" mass="20000">MKKCILASALILASSTVVSADYLGLRVGGGLGTGNYLLQDTGTPETSISTDPSVVLEVGYDFNDIFAFNVKGAGANLKSNPTQDKGTIYELALEAEVGYTFLFDDDTLIKPYVAAGVVTFDKETSKMLGENSYAETARGAIGVRTILDSGIYFDGRIQSTDFTEKGKSLSSKLDLLTEGRITVGYRF</sequence>
<dbReference type="RefSeq" id="WP_141270920.1">
    <property type="nucleotide sequence ID" value="NZ_BJLH01000007.1"/>
</dbReference>
<dbReference type="Pfam" id="PF13505">
    <property type="entry name" value="OMP_b-brl"/>
    <property type="match status" value="1"/>
</dbReference>
<name>A0A4Y3IN22_9VIBR</name>
<comment type="caution">
    <text evidence="4">The sequence shown here is derived from an EMBL/GenBank/DDBJ whole genome shotgun (WGS) entry which is preliminary data.</text>
</comment>
<evidence type="ECO:0000256" key="1">
    <source>
        <dbReference type="ARBA" id="ARBA00022729"/>
    </source>
</evidence>
<protein>
    <recommendedName>
        <fullName evidence="3">Outer membrane protein beta-barrel domain-containing protein</fullName>
    </recommendedName>
</protein>
<dbReference type="EMBL" id="BJLH01000007">
    <property type="protein sequence ID" value="GEA60505.1"/>
    <property type="molecule type" value="Genomic_DNA"/>
</dbReference>
<dbReference type="InterPro" id="IPR027385">
    <property type="entry name" value="Beta-barrel_OMP"/>
</dbReference>
<gene>
    <name evidence="4" type="ORF">VCO01S_16980</name>
</gene>
<dbReference type="Proteomes" id="UP000318242">
    <property type="component" value="Unassembled WGS sequence"/>
</dbReference>
<proteinExistence type="predicted"/>
<feature type="signal peptide" evidence="2">
    <location>
        <begin position="1"/>
        <end position="19"/>
    </location>
</feature>
<reference evidence="4 5" key="1">
    <citation type="submission" date="2019-06" db="EMBL/GenBank/DDBJ databases">
        <title>Whole genome shotgun sequence of Vibrio comitans NBRC 102076.</title>
        <authorList>
            <person name="Hosoyama A."/>
            <person name="Uohara A."/>
            <person name="Ohji S."/>
            <person name="Ichikawa N."/>
        </authorList>
    </citation>
    <scope>NUCLEOTIDE SEQUENCE [LARGE SCALE GENOMIC DNA]</scope>
    <source>
        <strain evidence="4 5">NBRC 102076</strain>
    </source>
</reference>
<feature type="domain" description="Outer membrane protein beta-barrel" evidence="3">
    <location>
        <begin position="6"/>
        <end position="187"/>
    </location>
</feature>
<evidence type="ECO:0000313" key="5">
    <source>
        <dbReference type="Proteomes" id="UP000318242"/>
    </source>
</evidence>
<dbReference type="InterPro" id="IPR011250">
    <property type="entry name" value="OMP/PagP_B-barrel"/>
</dbReference>
<accession>A0A4Y3IN22</accession>
<dbReference type="AlphaFoldDB" id="A0A4Y3IN22"/>
<organism evidence="4 5">
    <name type="scientific">Vibrio comitans NBRC 102076</name>
    <dbReference type="NCBI Taxonomy" id="1219078"/>
    <lineage>
        <taxon>Bacteria</taxon>
        <taxon>Pseudomonadati</taxon>
        <taxon>Pseudomonadota</taxon>
        <taxon>Gammaproteobacteria</taxon>
        <taxon>Vibrionales</taxon>
        <taxon>Vibrionaceae</taxon>
        <taxon>Vibrio</taxon>
    </lineage>
</organism>